<keyword evidence="1" id="KW-0560">Oxidoreductase</keyword>
<sequence length="192" mass="20736">MIQIRIHGRGGQGVVTAAELIAIAGFKEGLYSQALPSFGVERSGAPIQAFARLDQEAIIVREHIYQPDFIIIQDASLLASVDVLFGADKKTIVMVNTGKSPTEIFKTIKAQKIQSFVPNASNIKTIDATKIALQIFGKNLMNTVILGAFAKISGHISLKSLHLAIAEKFSSKGKDIISKNQTAAEQAYRSII</sequence>
<comment type="caution">
    <text evidence="3">The sequence shown here is derived from an EMBL/GenBank/DDBJ whole genome shotgun (WGS) entry which is preliminary data.</text>
</comment>
<dbReference type="Gene3D" id="3.40.920.10">
    <property type="entry name" value="Pyruvate-ferredoxin oxidoreductase, PFOR, domain III"/>
    <property type="match status" value="1"/>
</dbReference>
<dbReference type="GO" id="GO:0016625">
    <property type="term" value="F:oxidoreductase activity, acting on the aldehyde or oxo group of donors, iron-sulfur protein as acceptor"/>
    <property type="evidence" value="ECO:0007669"/>
    <property type="project" value="InterPro"/>
</dbReference>
<dbReference type="InterPro" id="IPR019752">
    <property type="entry name" value="Pyrv/ketoisovalerate_OxRed_cat"/>
</dbReference>
<evidence type="ECO:0000313" key="4">
    <source>
        <dbReference type="Proteomes" id="UP000182465"/>
    </source>
</evidence>
<dbReference type="NCBIfam" id="TIGR02175">
    <property type="entry name" value="PorC_KorC"/>
    <property type="match status" value="1"/>
</dbReference>
<dbReference type="EMBL" id="MNVB01000009">
    <property type="protein sequence ID" value="OIO18220.1"/>
    <property type="molecule type" value="Genomic_DNA"/>
</dbReference>
<dbReference type="InterPro" id="IPR002869">
    <property type="entry name" value="Pyrv_flavodox_OxRed_cen"/>
</dbReference>
<dbReference type="Pfam" id="PF01558">
    <property type="entry name" value="POR"/>
    <property type="match status" value="1"/>
</dbReference>
<dbReference type="InterPro" id="IPR051626">
    <property type="entry name" value="Oxidoreductase_gamma_subunit"/>
</dbReference>
<reference evidence="3" key="1">
    <citation type="journal article" date="2016" name="Environ. Microbiol.">
        <title>Genomic resolution of a cold subsurface aquifer community provides metabolic insights for novel microbes adapted to high CO concentrations.</title>
        <authorList>
            <person name="Probst A.J."/>
            <person name="Castelle C.J."/>
            <person name="Singh A."/>
            <person name="Brown C.T."/>
            <person name="Anantharaman K."/>
            <person name="Sharon I."/>
            <person name="Hug L.A."/>
            <person name="Burstein D."/>
            <person name="Emerson J.B."/>
            <person name="Thomas B.C."/>
            <person name="Banfield J.F."/>
        </authorList>
    </citation>
    <scope>NUCLEOTIDE SEQUENCE [LARGE SCALE GENOMIC DNA]</scope>
    <source>
        <strain evidence="3">CG1_02_38_13</strain>
    </source>
</reference>
<protein>
    <recommendedName>
        <fullName evidence="2">Pyruvate/ketoisovalerate oxidoreductase catalytic domain-containing protein</fullName>
    </recommendedName>
</protein>
<dbReference type="PANTHER" id="PTHR43366:SF1">
    <property type="entry name" value="PYRUVATE SYNTHASE SUBUNIT PORC"/>
    <property type="match status" value="1"/>
</dbReference>
<evidence type="ECO:0000256" key="1">
    <source>
        <dbReference type="ARBA" id="ARBA00023002"/>
    </source>
</evidence>
<dbReference type="InterPro" id="IPR011894">
    <property type="entry name" value="PorC_KorC"/>
</dbReference>
<dbReference type="Proteomes" id="UP000182465">
    <property type="component" value="Unassembled WGS sequence"/>
</dbReference>
<dbReference type="PANTHER" id="PTHR43366">
    <property type="entry name" value="PYRUVATE SYNTHASE SUBUNIT PORC"/>
    <property type="match status" value="1"/>
</dbReference>
<feature type="domain" description="Pyruvate/ketoisovalerate oxidoreductase catalytic" evidence="2">
    <location>
        <begin position="10"/>
        <end position="188"/>
    </location>
</feature>
<name>A0A1J4U133_9BACT</name>
<accession>A0A1J4U133</accession>
<gene>
    <name evidence="3" type="ORF">AUJ29_00325</name>
</gene>
<organism evidence="3 4">
    <name type="scientific">Candidatus Kuenenbacteria bacterium CG1_02_38_13</name>
    <dbReference type="NCBI Taxonomy" id="1805235"/>
    <lineage>
        <taxon>Bacteria</taxon>
        <taxon>Candidatus Kueneniibacteriota</taxon>
    </lineage>
</organism>
<dbReference type="AlphaFoldDB" id="A0A1J4U133"/>
<dbReference type="SUPFAM" id="SSF53323">
    <property type="entry name" value="Pyruvate-ferredoxin oxidoreductase, PFOR, domain III"/>
    <property type="match status" value="1"/>
</dbReference>
<evidence type="ECO:0000313" key="3">
    <source>
        <dbReference type="EMBL" id="OIO18220.1"/>
    </source>
</evidence>
<evidence type="ECO:0000259" key="2">
    <source>
        <dbReference type="Pfam" id="PF01558"/>
    </source>
</evidence>
<proteinExistence type="predicted"/>